<evidence type="ECO:0000256" key="1">
    <source>
        <dbReference type="SAM" id="MobiDB-lite"/>
    </source>
</evidence>
<accession>A0A8J6HHU8</accession>
<feature type="compositionally biased region" description="Basic and acidic residues" evidence="1">
    <location>
        <begin position="101"/>
        <end position="111"/>
    </location>
</feature>
<protein>
    <submittedName>
        <fullName evidence="2">Uncharacterized protein</fullName>
    </submittedName>
</protein>
<feature type="region of interest" description="Disordered" evidence="1">
    <location>
        <begin position="56"/>
        <end position="111"/>
    </location>
</feature>
<feature type="compositionally biased region" description="Basic and acidic residues" evidence="1">
    <location>
        <begin position="126"/>
        <end position="137"/>
    </location>
</feature>
<keyword evidence="3" id="KW-1185">Reference proteome</keyword>
<proteinExistence type="predicted"/>
<comment type="caution">
    <text evidence="2">The sequence shown here is derived from an EMBL/GenBank/DDBJ whole genome shotgun (WGS) entry which is preliminary data.</text>
</comment>
<feature type="region of interest" description="Disordered" evidence="1">
    <location>
        <begin position="123"/>
        <end position="146"/>
    </location>
</feature>
<dbReference type="Proteomes" id="UP000719412">
    <property type="component" value="Unassembled WGS sequence"/>
</dbReference>
<name>A0A8J6HHU8_TENMO</name>
<reference evidence="2" key="2">
    <citation type="submission" date="2021-08" db="EMBL/GenBank/DDBJ databases">
        <authorList>
            <person name="Eriksson T."/>
        </authorList>
    </citation>
    <scope>NUCLEOTIDE SEQUENCE</scope>
    <source>
        <strain evidence="2">Stoneville</strain>
        <tissue evidence="2">Whole head</tissue>
    </source>
</reference>
<gene>
    <name evidence="2" type="ORF">GEV33_008128</name>
</gene>
<evidence type="ECO:0000313" key="3">
    <source>
        <dbReference type="Proteomes" id="UP000719412"/>
    </source>
</evidence>
<dbReference type="EMBL" id="JABDTM020024049">
    <property type="protein sequence ID" value="KAH0814663.1"/>
    <property type="molecule type" value="Genomic_DNA"/>
</dbReference>
<dbReference type="AlphaFoldDB" id="A0A8J6HHU8"/>
<organism evidence="2 3">
    <name type="scientific">Tenebrio molitor</name>
    <name type="common">Yellow mealworm beetle</name>
    <dbReference type="NCBI Taxonomy" id="7067"/>
    <lineage>
        <taxon>Eukaryota</taxon>
        <taxon>Metazoa</taxon>
        <taxon>Ecdysozoa</taxon>
        <taxon>Arthropoda</taxon>
        <taxon>Hexapoda</taxon>
        <taxon>Insecta</taxon>
        <taxon>Pterygota</taxon>
        <taxon>Neoptera</taxon>
        <taxon>Endopterygota</taxon>
        <taxon>Coleoptera</taxon>
        <taxon>Polyphaga</taxon>
        <taxon>Cucujiformia</taxon>
        <taxon>Tenebrionidae</taxon>
        <taxon>Tenebrio</taxon>
    </lineage>
</organism>
<evidence type="ECO:0000313" key="2">
    <source>
        <dbReference type="EMBL" id="KAH0814663.1"/>
    </source>
</evidence>
<sequence length="146" mass="16655">MKFPRAADDTCTSSARYERERSDLSLLRRPSASCGVRGSAVLLPLRLLLIPVEMKKRRPEKQETRRIRWNGSGKRSSPTPSIIDENRRSRRLPGVLGDEESSVKEVQGREGEGNLWSWCQKKGKAVKKEEDRKERNFSGEGPRFAT</sequence>
<feature type="region of interest" description="Disordered" evidence="1">
    <location>
        <begin position="1"/>
        <end position="22"/>
    </location>
</feature>
<reference evidence="2" key="1">
    <citation type="journal article" date="2020" name="J Insects Food Feed">
        <title>The yellow mealworm (Tenebrio molitor) genome: a resource for the emerging insects as food and feed industry.</title>
        <authorList>
            <person name="Eriksson T."/>
            <person name="Andere A."/>
            <person name="Kelstrup H."/>
            <person name="Emery V."/>
            <person name="Picard C."/>
        </authorList>
    </citation>
    <scope>NUCLEOTIDE SEQUENCE</scope>
    <source>
        <strain evidence="2">Stoneville</strain>
        <tissue evidence="2">Whole head</tissue>
    </source>
</reference>